<evidence type="ECO:0000256" key="3">
    <source>
        <dbReference type="ARBA" id="ARBA00022490"/>
    </source>
</evidence>
<comment type="subcellular location">
    <subcellularLocation>
        <location evidence="1">Cytoplasm</location>
    </subcellularLocation>
</comment>
<reference evidence="6" key="1">
    <citation type="journal article" date="2022" name="bioRxiv">
        <title>Genomics of Preaxostyla Flagellates Illuminates Evolutionary Transitions and the Path Towards Mitochondrial Loss.</title>
        <authorList>
            <person name="Novak L.V.F."/>
            <person name="Treitli S.C."/>
            <person name="Pyrih J."/>
            <person name="Halakuc P."/>
            <person name="Pipaliya S.V."/>
            <person name="Vacek V."/>
            <person name="Brzon O."/>
            <person name="Soukal P."/>
            <person name="Eme L."/>
            <person name="Dacks J.B."/>
            <person name="Karnkowska A."/>
            <person name="Elias M."/>
            <person name="Hampl V."/>
        </authorList>
    </citation>
    <scope>NUCLEOTIDE SEQUENCE</scope>
    <source>
        <strain evidence="6">RCP-MX</strain>
    </source>
</reference>
<dbReference type="InterPro" id="IPR000073">
    <property type="entry name" value="AB_hydrolase_1"/>
</dbReference>
<keyword evidence="3" id="KW-0963">Cytoplasm</keyword>
<sequence>MGQSPSSEKRKKALDDADYRLFRSTVAQQKACFGMDETKIWKYFDFGPHEATPLVCLHSTAGTADCFYRQFNELVGRGVRLVAVQFPAYSTHDEWIQGFDELLDHLHITKCHLLGASLGGFLAMLYARFHGSRLGSLFLVNSFYDNATLRAPLDQFDFSASFLLKRSILKNFATGNLEERIADSVDFMVDMIDSLSREEVASRLKLNCGEAYVGTPQVPEENITILETLDYNAVPEGLRAQLRERFPGAKVVYMKTGGDFPYLARPDEVNMNIMVHLRRVDEYYRGRTVAASSVAASSAASVPSTIAPAPAPATAPAPAAPVFVPAAAVAETAAPAPGSPTSPPPIPSTAVGDVESSAELPPAAPAAHVEEPSAPSPTAEPSAGAD</sequence>
<evidence type="ECO:0000259" key="5">
    <source>
        <dbReference type="Pfam" id="PF12697"/>
    </source>
</evidence>
<name>A0ABQ8UPT6_9EUKA</name>
<organism evidence="6 7">
    <name type="scientific">Paratrimastix pyriformis</name>
    <dbReference type="NCBI Taxonomy" id="342808"/>
    <lineage>
        <taxon>Eukaryota</taxon>
        <taxon>Metamonada</taxon>
        <taxon>Preaxostyla</taxon>
        <taxon>Paratrimastigidae</taxon>
        <taxon>Paratrimastix</taxon>
    </lineage>
</organism>
<dbReference type="PANTHER" id="PTHR15913:SF0">
    <property type="entry name" value="MASPARDIN"/>
    <property type="match status" value="1"/>
</dbReference>
<dbReference type="InterPro" id="IPR026151">
    <property type="entry name" value="Maspardin"/>
</dbReference>
<accession>A0ABQ8UPT6</accession>
<keyword evidence="7" id="KW-1185">Reference proteome</keyword>
<gene>
    <name evidence="6" type="ORF">PAPYR_4260</name>
</gene>
<dbReference type="EMBL" id="JAPMOS010000018">
    <property type="protein sequence ID" value="KAJ4459545.1"/>
    <property type="molecule type" value="Genomic_DNA"/>
</dbReference>
<evidence type="ECO:0000256" key="2">
    <source>
        <dbReference type="ARBA" id="ARBA00020148"/>
    </source>
</evidence>
<evidence type="ECO:0000256" key="4">
    <source>
        <dbReference type="SAM" id="MobiDB-lite"/>
    </source>
</evidence>
<dbReference type="InterPro" id="IPR029058">
    <property type="entry name" value="AB_hydrolase_fold"/>
</dbReference>
<dbReference type="Gene3D" id="3.40.50.1820">
    <property type="entry name" value="alpha/beta hydrolase"/>
    <property type="match status" value="1"/>
</dbReference>
<proteinExistence type="predicted"/>
<evidence type="ECO:0000313" key="7">
    <source>
        <dbReference type="Proteomes" id="UP001141327"/>
    </source>
</evidence>
<dbReference type="Pfam" id="PF12697">
    <property type="entry name" value="Abhydrolase_6"/>
    <property type="match status" value="1"/>
</dbReference>
<evidence type="ECO:0000256" key="1">
    <source>
        <dbReference type="ARBA" id="ARBA00004496"/>
    </source>
</evidence>
<feature type="domain" description="AB hydrolase-1" evidence="5">
    <location>
        <begin position="54"/>
        <end position="270"/>
    </location>
</feature>
<dbReference type="Proteomes" id="UP001141327">
    <property type="component" value="Unassembled WGS sequence"/>
</dbReference>
<evidence type="ECO:0000313" key="6">
    <source>
        <dbReference type="EMBL" id="KAJ4459545.1"/>
    </source>
</evidence>
<dbReference type="PANTHER" id="PTHR15913">
    <property type="entry name" value="ACID CLUSTER PROTEIN 33"/>
    <property type="match status" value="1"/>
</dbReference>
<feature type="region of interest" description="Disordered" evidence="4">
    <location>
        <begin position="333"/>
        <end position="386"/>
    </location>
</feature>
<feature type="compositionally biased region" description="Pro residues" evidence="4">
    <location>
        <begin position="337"/>
        <end position="347"/>
    </location>
</feature>
<comment type="caution">
    <text evidence="6">The sequence shown here is derived from an EMBL/GenBank/DDBJ whole genome shotgun (WGS) entry which is preliminary data.</text>
</comment>
<protein>
    <recommendedName>
        <fullName evidence="2">Maspardin</fullName>
    </recommendedName>
</protein>
<dbReference type="SUPFAM" id="SSF53474">
    <property type="entry name" value="alpha/beta-Hydrolases"/>
    <property type="match status" value="1"/>
</dbReference>
<feature type="compositionally biased region" description="Low complexity" evidence="4">
    <location>
        <begin position="355"/>
        <end position="386"/>
    </location>
</feature>